<feature type="transmembrane region" description="Helical" evidence="6">
    <location>
        <begin position="186"/>
        <end position="207"/>
    </location>
</feature>
<feature type="transmembrane region" description="Helical" evidence="6">
    <location>
        <begin position="243"/>
        <end position="264"/>
    </location>
</feature>
<dbReference type="SUPFAM" id="SSF103473">
    <property type="entry name" value="MFS general substrate transporter"/>
    <property type="match status" value="1"/>
</dbReference>
<dbReference type="InterPro" id="IPR050382">
    <property type="entry name" value="MFS_Na/Anion_cotransporter"/>
</dbReference>
<keyword evidence="4 6" id="KW-1133">Transmembrane helix</keyword>
<organism evidence="8 9">
    <name type="scientific">Lentilactobacillus parafarraginis DSM 18390 = JCM 14109</name>
    <dbReference type="NCBI Taxonomy" id="1423786"/>
    <lineage>
        <taxon>Bacteria</taxon>
        <taxon>Bacillati</taxon>
        <taxon>Bacillota</taxon>
        <taxon>Bacilli</taxon>
        <taxon>Lactobacillales</taxon>
        <taxon>Lactobacillaceae</taxon>
        <taxon>Lentilactobacillus</taxon>
    </lineage>
</organism>
<dbReference type="GO" id="GO:0022857">
    <property type="term" value="F:transmembrane transporter activity"/>
    <property type="evidence" value="ECO:0007669"/>
    <property type="project" value="InterPro"/>
</dbReference>
<evidence type="ECO:0000256" key="4">
    <source>
        <dbReference type="ARBA" id="ARBA00022989"/>
    </source>
</evidence>
<evidence type="ECO:0000313" key="9">
    <source>
        <dbReference type="Proteomes" id="UP000051010"/>
    </source>
</evidence>
<feature type="transmembrane region" description="Helical" evidence="6">
    <location>
        <begin position="309"/>
        <end position="328"/>
    </location>
</feature>
<dbReference type="InterPro" id="IPR020846">
    <property type="entry name" value="MFS_dom"/>
</dbReference>
<feature type="transmembrane region" description="Helical" evidence="6">
    <location>
        <begin position="276"/>
        <end position="297"/>
    </location>
</feature>
<proteinExistence type="predicted"/>
<dbReference type="Pfam" id="PF07690">
    <property type="entry name" value="MFS_1"/>
    <property type="match status" value="1"/>
</dbReference>
<evidence type="ECO:0000256" key="1">
    <source>
        <dbReference type="ARBA" id="ARBA00004651"/>
    </source>
</evidence>
<dbReference type="PANTHER" id="PTHR11662:SF399">
    <property type="entry name" value="FI19708P1-RELATED"/>
    <property type="match status" value="1"/>
</dbReference>
<dbReference type="GO" id="GO:0005886">
    <property type="term" value="C:plasma membrane"/>
    <property type="evidence" value="ECO:0007669"/>
    <property type="project" value="UniProtKB-SubCell"/>
</dbReference>
<reference evidence="8 9" key="1">
    <citation type="journal article" date="2015" name="Genome Announc.">
        <title>Expanding the biotechnology potential of lactobacilli through comparative genomics of 213 strains and associated genera.</title>
        <authorList>
            <person name="Sun Z."/>
            <person name="Harris H.M."/>
            <person name="McCann A."/>
            <person name="Guo C."/>
            <person name="Argimon S."/>
            <person name="Zhang W."/>
            <person name="Yang X."/>
            <person name="Jeffery I.B."/>
            <person name="Cooney J.C."/>
            <person name="Kagawa T.F."/>
            <person name="Liu W."/>
            <person name="Song Y."/>
            <person name="Salvetti E."/>
            <person name="Wrobel A."/>
            <person name="Rasinkangas P."/>
            <person name="Parkhill J."/>
            <person name="Rea M.C."/>
            <person name="O'Sullivan O."/>
            <person name="Ritari J."/>
            <person name="Douillard F.P."/>
            <person name="Paul Ross R."/>
            <person name="Yang R."/>
            <person name="Briner A.E."/>
            <person name="Felis G.E."/>
            <person name="de Vos W.M."/>
            <person name="Barrangou R."/>
            <person name="Klaenhammer T.R."/>
            <person name="Caufield P.W."/>
            <person name="Cui Y."/>
            <person name="Zhang H."/>
            <person name="O'Toole P.W."/>
        </authorList>
    </citation>
    <scope>NUCLEOTIDE SEQUENCE [LARGE SCALE GENOMIC DNA]</scope>
    <source>
        <strain evidence="8 9">DSM 18390</strain>
    </source>
</reference>
<evidence type="ECO:0000256" key="2">
    <source>
        <dbReference type="ARBA" id="ARBA00022448"/>
    </source>
</evidence>
<feature type="transmembrane region" description="Helical" evidence="6">
    <location>
        <begin position="57"/>
        <end position="81"/>
    </location>
</feature>
<feature type="domain" description="Major facilitator superfamily (MFS) profile" evidence="7">
    <location>
        <begin position="32"/>
        <end position="424"/>
    </location>
</feature>
<evidence type="ECO:0000256" key="3">
    <source>
        <dbReference type="ARBA" id="ARBA00022692"/>
    </source>
</evidence>
<evidence type="ECO:0000259" key="7">
    <source>
        <dbReference type="PROSITE" id="PS50850"/>
    </source>
</evidence>
<feature type="transmembrane region" description="Helical" evidence="6">
    <location>
        <begin position="334"/>
        <end position="357"/>
    </location>
</feature>
<dbReference type="PANTHER" id="PTHR11662">
    <property type="entry name" value="SOLUTE CARRIER FAMILY 17"/>
    <property type="match status" value="1"/>
</dbReference>
<comment type="subcellular location">
    <subcellularLocation>
        <location evidence="1">Cell membrane</location>
        <topology evidence="1">Multi-pass membrane protein</topology>
    </subcellularLocation>
</comment>
<dbReference type="PROSITE" id="PS50850">
    <property type="entry name" value="MFS"/>
    <property type="match status" value="1"/>
</dbReference>
<dbReference type="Proteomes" id="UP000051010">
    <property type="component" value="Unassembled WGS sequence"/>
</dbReference>
<dbReference type="AlphaFoldDB" id="A0A0R1YDJ3"/>
<evidence type="ECO:0000313" key="8">
    <source>
        <dbReference type="EMBL" id="KRM40402.1"/>
    </source>
</evidence>
<evidence type="ECO:0000256" key="5">
    <source>
        <dbReference type="ARBA" id="ARBA00023136"/>
    </source>
</evidence>
<dbReference type="RefSeq" id="WP_082620304.1">
    <property type="nucleotide sequence ID" value="NZ_AZFZ01000085.1"/>
</dbReference>
<dbReference type="EMBL" id="AZFZ01000085">
    <property type="protein sequence ID" value="KRM40402.1"/>
    <property type="molecule type" value="Genomic_DNA"/>
</dbReference>
<feature type="transmembrane region" description="Helical" evidence="6">
    <location>
        <begin position="28"/>
        <end position="45"/>
    </location>
</feature>
<feature type="transmembrane region" description="Helical" evidence="6">
    <location>
        <begin position="400"/>
        <end position="418"/>
    </location>
</feature>
<keyword evidence="3 6" id="KW-0812">Transmembrane</keyword>
<name>A0A0R1YDJ3_9LACO</name>
<sequence>MEKSEKIIQPELPLNNPATKSSLVSERYWWKVVALCFVGWVLIYADRTILNPVMPQIAAAFHINDAQLGLINSIFFLTYALSQMPFGILAEKVGRKTMITIGFLLFGLMTLFSGIVASFGMFLIVRATAGLGEGSYYGPQYALSGEAIPLSKLTLGTAIINSGMAFGSSGGYLLSSYLVLQHHQHWSTPFLIIAIPTMIVGLLFLTLKEHVHTENDSSSPILKGNSASQSNHQIREIFTNRNLILTFFLCFCSIYAYFVVLTWLPQFLQVERGFKGTSVGFISSLVPWASIPGALVFAKIYDKFNHAKALVWLLVPLAVTSLLVVGFTQSRTTLIIALIVYGLTGKLAIDPILVSFVTKQAGKTRLSTTLSAFNFVGMSGSILAPYFTGWISDQFGSMTVGFYLGAVLLLIGAIGFLFTKDATLTTKKEA</sequence>
<dbReference type="InterPro" id="IPR011701">
    <property type="entry name" value="MFS"/>
</dbReference>
<gene>
    <name evidence="8" type="ORF">FD47_GL002851</name>
</gene>
<dbReference type="Gene3D" id="1.20.1250.20">
    <property type="entry name" value="MFS general substrate transporter like domains"/>
    <property type="match status" value="2"/>
</dbReference>
<accession>A0A0R1YDJ3</accession>
<keyword evidence="5 6" id="KW-0472">Membrane</keyword>
<feature type="transmembrane region" description="Helical" evidence="6">
    <location>
        <begin position="101"/>
        <end position="125"/>
    </location>
</feature>
<dbReference type="InterPro" id="IPR036259">
    <property type="entry name" value="MFS_trans_sf"/>
</dbReference>
<feature type="transmembrane region" description="Helical" evidence="6">
    <location>
        <begin position="369"/>
        <end position="388"/>
    </location>
</feature>
<keyword evidence="2" id="KW-0813">Transport</keyword>
<evidence type="ECO:0000256" key="6">
    <source>
        <dbReference type="SAM" id="Phobius"/>
    </source>
</evidence>
<dbReference type="PATRIC" id="fig|1423786.4.peg.2998"/>
<comment type="caution">
    <text evidence="8">The sequence shown here is derived from an EMBL/GenBank/DDBJ whole genome shotgun (WGS) entry which is preliminary data.</text>
</comment>
<protein>
    <submittedName>
        <fullName evidence="8">Major facilitator family transporter</fullName>
    </submittedName>
</protein>